<name>A0A0N5BMB0_STREA</name>
<dbReference type="Proteomes" id="UP000046392">
    <property type="component" value="Unplaced"/>
</dbReference>
<evidence type="ECO:0000256" key="1">
    <source>
        <dbReference type="SAM" id="Phobius"/>
    </source>
</evidence>
<keyword evidence="1" id="KW-0812">Transmembrane</keyword>
<keyword evidence="1" id="KW-1133">Transmembrane helix</keyword>
<accession>A0A0N5BMB0</accession>
<keyword evidence="1" id="KW-0472">Membrane</keyword>
<sequence>MQVPEFNTQRKKKKSHYLEIRLFFQAITHFLYTVILQACFVAGRVWFPTYENLFRILNLAWVVSIGCNTIFNIIFLKDIRIIFFKQFTCCINKNKVTQIGTTNTWADKVTQGPISRIRTELYLQDYSN</sequence>
<evidence type="ECO:0000313" key="3">
    <source>
        <dbReference type="WBParaSite" id="SPAL_0000705000.1"/>
    </source>
</evidence>
<proteinExistence type="predicted"/>
<protein>
    <submittedName>
        <fullName evidence="3">7TM_GPCR_Srx domain-containing protein</fullName>
    </submittedName>
</protein>
<feature type="transmembrane region" description="Helical" evidence="1">
    <location>
        <begin position="20"/>
        <end position="47"/>
    </location>
</feature>
<reference evidence="3" key="1">
    <citation type="submission" date="2017-02" db="UniProtKB">
        <authorList>
            <consortium name="WormBaseParasite"/>
        </authorList>
    </citation>
    <scope>IDENTIFICATION</scope>
</reference>
<keyword evidence="2" id="KW-1185">Reference proteome</keyword>
<evidence type="ECO:0000313" key="2">
    <source>
        <dbReference type="Proteomes" id="UP000046392"/>
    </source>
</evidence>
<dbReference type="AlphaFoldDB" id="A0A0N5BMB0"/>
<dbReference type="WBParaSite" id="SPAL_0000705000.1">
    <property type="protein sequence ID" value="SPAL_0000705000.1"/>
    <property type="gene ID" value="SPAL_0000705000"/>
</dbReference>
<organism evidence="2 3">
    <name type="scientific">Strongyloides papillosus</name>
    <name type="common">Intestinal threadworm</name>
    <dbReference type="NCBI Taxonomy" id="174720"/>
    <lineage>
        <taxon>Eukaryota</taxon>
        <taxon>Metazoa</taxon>
        <taxon>Ecdysozoa</taxon>
        <taxon>Nematoda</taxon>
        <taxon>Chromadorea</taxon>
        <taxon>Rhabditida</taxon>
        <taxon>Tylenchina</taxon>
        <taxon>Panagrolaimomorpha</taxon>
        <taxon>Strongyloidoidea</taxon>
        <taxon>Strongyloididae</taxon>
        <taxon>Strongyloides</taxon>
    </lineage>
</organism>
<feature type="transmembrane region" description="Helical" evidence="1">
    <location>
        <begin position="53"/>
        <end position="76"/>
    </location>
</feature>